<dbReference type="Proteomes" id="UP000542674">
    <property type="component" value="Unassembled WGS sequence"/>
</dbReference>
<dbReference type="GO" id="GO:0016829">
    <property type="term" value="F:lyase activity"/>
    <property type="evidence" value="ECO:0007669"/>
    <property type="project" value="UniProtKB-KW"/>
</dbReference>
<dbReference type="GO" id="GO:0031071">
    <property type="term" value="F:cysteine desulfurase activity"/>
    <property type="evidence" value="ECO:0007669"/>
    <property type="project" value="UniProtKB-EC"/>
</dbReference>
<dbReference type="InterPro" id="IPR015422">
    <property type="entry name" value="PyrdxlP-dep_Trfase_small"/>
</dbReference>
<dbReference type="EMBL" id="JACHJS010000001">
    <property type="protein sequence ID" value="MBB4965529.1"/>
    <property type="molecule type" value="Genomic_DNA"/>
</dbReference>
<keyword evidence="9" id="KW-1185">Reference proteome</keyword>
<feature type="domain" description="Aminotransferase class V" evidence="7">
    <location>
        <begin position="65"/>
        <end position="434"/>
    </location>
</feature>
<comment type="catalytic activity">
    <reaction evidence="6">
        <text>(sulfur carrier)-H + L-cysteine = (sulfur carrier)-SH + L-alanine</text>
        <dbReference type="Rhea" id="RHEA:43892"/>
        <dbReference type="Rhea" id="RHEA-COMP:14737"/>
        <dbReference type="Rhea" id="RHEA-COMP:14739"/>
        <dbReference type="ChEBI" id="CHEBI:29917"/>
        <dbReference type="ChEBI" id="CHEBI:35235"/>
        <dbReference type="ChEBI" id="CHEBI:57972"/>
        <dbReference type="ChEBI" id="CHEBI:64428"/>
        <dbReference type="EC" id="2.8.1.7"/>
    </reaction>
</comment>
<dbReference type="GO" id="GO:0006534">
    <property type="term" value="P:cysteine metabolic process"/>
    <property type="evidence" value="ECO:0007669"/>
    <property type="project" value="InterPro"/>
</dbReference>
<evidence type="ECO:0000256" key="6">
    <source>
        <dbReference type="ARBA" id="ARBA00050776"/>
    </source>
</evidence>
<dbReference type="Gene3D" id="3.40.640.10">
    <property type="entry name" value="Type I PLP-dependent aspartate aminotransferase-like (Major domain)"/>
    <property type="match status" value="1"/>
</dbReference>
<dbReference type="SUPFAM" id="SSF53383">
    <property type="entry name" value="PLP-dependent transferases"/>
    <property type="match status" value="1"/>
</dbReference>
<comment type="similarity">
    <text evidence="2">Belongs to the class-V pyridoxal-phosphate-dependent aminotransferase family. Csd subfamily.</text>
</comment>
<keyword evidence="8" id="KW-0456">Lyase</keyword>
<accession>A0A7W7T2U2</accession>
<dbReference type="Gene3D" id="3.90.1150.10">
    <property type="entry name" value="Aspartate Aminotransferase, domain 1"/>
    <property type="match status" value="1"/>
</dbReference>
<sequence>MPDEARLARWVNEFFGRLTQEPTTADRRFYFVDESPPGVADAFDVAAIRRDFPILRDKVNGRPLIWLDNAATTQKPQVVIDRLAHYYTHENSNIHRAAHTLAARSTEAYEHARETVAEVLGAGDSRTIVFTRGATEAINLVAETWGRHNVRAGDEIVVSHLEHHSNIVPWQRLAESTGAVLKVAPIDDDGQLRLDAYEDLLNHRTRLVAIAHVSNALGTVVPVAEVIAAAHRVGAVVLVDGAQAVAHLPVDLRALDADFYAFSGHKVFAPTGVGVLYGKPELLAAMPPWQGGGNMIDDVTFERTTYRPPPNRFEAGTGTIADAIALGTALDYLRGLDLGSVERYEHGLLDHATRQLGTVPGLRLIGTAPEKAAVLSFTVDGHDPVDLARSLDQGGIAVRAGHHCAQPALRRFGLEASVRASLSLYNTYEEVDALTAELHKLAGFH</sequence>
<evidence type="ECO:0000256" key="5">
    <source>
        <dbReference type="ARBA" id="ARBA00022898"/>
    </source>
</evidence>
<dbReference type="PANTHER" id="PTHR43586">
    <property type="entry name" value="CYSTEINE DESULFURASE"/>
    <property type="match status" value="1"/>
</dbReference>
<evidence type="ECO:0000259" key="7">
    <source>
        <dbReference type="Pfam" id="PF00266"/>
    </source>
</evidence>
<evidence type="ECO:0000256" key="3">
    <source>
        <dbReference type="ARBA" id="ARBA00012239"/>
    </source>
</evidence>
<dbReference type="EC" id="2.8.1.7" evidence="3"/>
<evidence type="ECO:0000313" key="8">
    <source>
        <dbReference type="EMBL" id="MBB4965529.1"/>
    </source>
</evidence>
<dbReference type="InterPro" id="IPR015421">
    <property type="entry name" value="PyrdxlP-dep_Trfase_major"/>
</dbReference>
<dbReference type="CDD" id="cd06453">
    <property type="entry name" value="SufS_like"/>
    <property type="match status" value="1"/>
</dbReference>
<comment type="caution">
    <text evidence="8">The sequence shown here is derived from an EMBL/GenBank/DDBJ whole genome shotgun (WGS) entry which is preliminary data.</text>
</comment>
<dbReference type="RefSeq" id="WP_246445201.1">
    <property type="nucleotide sequence ID" value="NZ_BAABAI010000029.1"/>
</dbReference>
<gene>
    <name evidence="8" type="ORF">F4559_002888</name>
</gene>
<evidence type="ECO:0000256" key="2">
    <source>
        <dbReference type="ARBA" id="ARBA00010447"/>
    </source>
</evidence>
<reference evidence="8 9" key="1">
    <citation type="submission" date="2020-08" db="EMBL/GenBank/DDBJ databases">
        <title>Sequencing the genomes of 1000 actinobacteria strains.</title>
        <authorList>
            <person name="Klenk H.-P."/>
        </authorList>
    </citation>
    <scope>NUCLEOTIDE SEQUENCE [LARGE SCALE GENOMIC DNA]</scope>
    <source>
        <strain evidence="8 9">DSM 45084</strain>
    </source>
</reference>
<dbReference type="InterPro" id="IPR000192">
    <property type="entry name" value="Aminotrans_V_dom"/>
</dbReference>
<proteinExistence type="inferred from homology"/>
<name>A0A7W7T2U2_9PSEU</name>
<comment type="cofactor">
    <cofactor evidence="1">
        <name>pyridoxal 5'-phosphate</name>
        <dbReference type="ChEBI" id="CHEBI:597326"/>
    </cofactor>
</comment>
<dbReference type="NCBIfam" id="TIGR01979">
    <property type="entry name" value="sufS"/>
    <property type="match status" value="1"/>
</dbReference>
<evidence type="ECO:0000256" key="1">
    <source>
        <dbReference type="ARBA" id="ARBA00001933"/>
    </source>
</evidence>
<dbReference type="AlphaFoldDB" id="A0A7W7T2U2"/>
<dbReference type="GO" id="GO:0030170">
    <property type="term" value="F:pyridoxal phosphate binding"/>
    <property type="evidence" value="ECO:0007669"/>
    <property type="project" value="InterPro"/>
</dbReference>
<dbReference type="InterPro" id="IPR010970">
    <property type="entry name" value="Cys_dSase_SufS"/>
</dbReference>
<protein>
    <recommendedName>
        <fullName evidence="3">cysteine desulfurase</fullName>
        <ecNumber evidence="3">2.8.1.7</ecNumber>
    </recommendedName>
</protein>
<dbReference type="Pfam" id="PF00266">
    <property type="entry name" value="Aminotran_5"/>
    <property type="match status" value="1"/>
</dbReference>
<dbReference type="InterPro" id="IPR015424">
    <property type="entry name" value="PyrdxlP-dep_Trfase"/>
</dbReference>
<evidence type="ECO:0000313" key="9">
    <source>
        <dbReference type="Proteomes" id="UP000542674"/>
    </source>
</evidence>
<keyword evidence="4 8" id="KW-0808">Transferase</keyword>
<organism evidence="8 9">
    <name type="scientific">Saccharothrix violaceirubra</name>
    <dbReference type="NCBI Taxonomy" id="413306"/>
    <lineage>
        <taxon>Bacteria</taxon>
        <taxon>Bacillati</taxon>
        <taxon>Actinomycetota</taxon>
        <taxon>Actinomycetes</taxon>
        <taxon>Pseudonocardiales</taxon>
        <taxon>Pseudonocardiaceae</taxon>
        <taxon>Saccharothrix</taxon>
    </lineage>
</organism>
<evidence type="ECO:0000256" key="4">
    <source>
        <dbReference type="ARBA" id="ARBA00022679"/>
    </source>
</evidence>
<keyword evidence="5" id="KW-0663">Pyridoxal phosphate</keyword>
<dbReference type="PANTHER" id="PTHR43586:SF8">
    <property type="entry name" value="CYSTEINE DESULFURASE 1, CHLOROPLASTIC"/>
    <property type="match status" value="1"/>
</dbReference>